<protein>
    <submittedName>
        <fullName evidence="3">Zn-ribbon domain-containing OB-fold protein</fullName>
    </submittedName>
</protein>
<dbReference type="PANTHER" id="PTHR34075">
    <property type="entry name" value="BLR3430 PROTEIN"/>
    <property type="match status" value="1"/>
</dbReference>
<dbReference type="InterPro" id="IPR002878">
    <property type="entry name" value="ChsH2_C"/>
</dbReference>
<dbReference type="Gene3D" id="6.10.30.10">
    <property type="match status" value="1"/>
</dbReference>
<dbReference type="InterPro" id="IPR022002">
    <property type="entry name" value="ChsH2_Znr"/>
</dbReference>
<evidence type="ECO:0000313" key="4">
    <source>
        <dbReference type="Proteomes" id="UP000320766"/>
    </source>
</evidence>
<dbReference type="PANTHER" id="PTHR34075:SF4">
    <property type="entry name" value="DUF35 DOMAIN-CONTAINING PROTEIN"/>
    <property type="match status" value="1"/>
</dbReference>
<dbReference type="InterPro" id="IPR012340">
    <property type="entry name" value="NA-bd_OB-fold"/>
</dbReference>
<feature type="domain" description="ChsH2 rubredoxin-like zinc ribbon" evidence="2">
    <location>
        <begin position="40"/>
        <end position="65"/>
    </location>
</feature>
<dbReference type="InterPro" id="IPR052513">
    <property type="entry name" value="Thioester_dehydratase-like"/>
</dbReference>
<evidence type="ECO:0000259" key="1">
    <source>
        <dbReference type="Pfam" id="PF01796"/>
    </source>
</evidence>
<dbReference type="Pfam" id="PF12172">
    <property type="entry name" value="zf-ChsH2"/>
    <property type="match status" value="1"/>
</dbReference>
<reference evidence="3 4" key="1">
    <citation type="journal article" date="2019" name="Nat. Microbiol.">
        <title>Wide diversity of methane and short-chain alkane metabolisms in uncultured archaea.</title>
        <authorList>
            <person name="Borrel G."/>
            <person name="Adam P.S."/>
            <person name="McKay L.J."/>
            <person name="Chen L.X."/>
            <person name="Sierra-Garcia I.N."/>
            <person name="Sieber C.M."/>
            <person name="Letourneur Q."/>
            <person name="Ghozlane A."/>
            <person name="Andersen G.L."/>
            <person name="Li W.J."/>
            <person name="Hallam S.J."/>
            <person name="Muyzer G."/>
            <person name="de Oliveira V.M."/>
            <person name="Inskeep W.P."/>
            <person name="Banfield J.F."/>
            <person name="Gribaldo S."/>
        </authorList>
    </citation>
    <scope>NUCLEOTIDE SEQUENCE [LARGE SCALE GENOMIC DNA]</scope>
    <source>
        <strain evidence="3">NM1b</strain>
    </source>
</reference>
<sequence length="154" mass="17654">MDWKEDVKEMVYQGRIKVPYTWSVGEVGSRFFIELRDKKKIWGDKCPRCGTVFVPPRKVCSKCYSNIGEWVEVGTKGTLLTFTVVRYKNNLQSRDAPFAYGIIKLDGADTGLLHLLGEVDLEQINIGMRVEAVFGEDRKGEILDIKYFRPLKEA</sequence>
<evidence type="ECO:0000259" key="2">
    <source>
        <dbReference type="Pfam" id="PF12172"/>
    </source>
</evidence>
<feature type="domain" description="ChsH2 C-terminal OB-fold" evidence="1">
    <location>
        <begin position="70"/>
        <end position="134"/>
    </location>
</feature>
<organism evidence="3 4">
    <name type="scientific">Candidatus Methanolliviera hydrocarbonicum</name>
    <dbReference type="NCBI Taxonomy" id="2491085"/>
    <lineage>
        <taxon>Archaea</taxon>
        <taxon>Methanobacteriati</taxon>
        <taxon>Methanobacteriota</taxon>
        <taxon>Candidatus Methanoliparia</taxon>
        <taxon>Candidatus Methanoliparales</taxon>
        <taxon>Candidatus Methanollivieraceae</taxon>
        <taxon>Candidatus Methanolliviera</taxon>
    </lineage>
</organism>
<evidence type="ECO:0000313" key="3">
    <source>
        <dbReference type="EMBL" id="RZN66265.1"/>
    </source>
</evidence>
<accession>A0A520KUW8</accession>
<proteinExistence type="predicted"/>
<dbReference type="Pfam" id="PF01796">
    <property type="entry name" value="OB_ChsH2_C"/>
    <property type="match status" value="1"/>
</dbReference>
<name>A0A520KUW8_9EURY</name>
<comment type="caution">
    <text evidence="3">The sequence shown here is derived from an EMBL/GenBank/DDBJ whole genome shotgun (WGS) entry which is preliminary data.</text>
</comment>
<dbReference type="AlphaFoldDB" id="A0A520KUW8"/>
<gene>
    <name evidence="3" type="ORF">EF807_08660</name>
</gene>
<dbReference type="Proteomes" id="UP000320766">
    <property type="component" value="Unassembled WGS sequence"/>
</dbReference>
<dbReference type="SUPFAM" id="SSF50249">
    <property type="entry name" value="Nucleic acid-binding proteins"/>
    <property type="match status" value="1"/>
</dbReference>
<dbReference type="EMBL" id="RXIL01000167">
    <property type="protein sequence ID" value="RZN66265.1"/>
    <property type="molecule type" value="Genomic_DNA"/>
</dbReference>